<dbReference type="Gene3D" id="1.10.10.10">
    <property type="entry name" value="Winged helix-like DNA-binding domain superfamily/Winged helix DNA-binding domain"/>
    <property type="match status" value="1"/>
</dbReference>
<dbReference type="Gene3D" id="2.30.29.30">
    <property type="entry name" value="Pleckstrin-homology domain (PH domain)/Phosphotyrosine-binding domain (PTB)"/>
    <property type="match status" value="1"/>
</dbReference>
<evidence type="ECO:0000256" key="1">
    <source>
        <dbReference type="ARBA" id="ARBA00004489"/>
    </source>
</evidence>
<dbReference type="FunFam" id="2.60.40.150:FF:000057">
    <property type="entry name" value="active breakpoint cluster region-related protein isoform X1"/>
    <property type="match status" value="1"/>
</dbReference>
<dbReference type="InterPro" id="IPR036388">
    <property type="entry name" value="WH-like_DNA-bd_sf"/>
</dbReference>
<dbReference type="SMART" id="SM00325">
    <property type="entry name" value="RhoGEF"/>
    <property type="match status" value="1"/>
</dbReference>
<dbReference type="CDD" id="cd04387">
    <property type="entry name" value="RhoGAP_Bcr"/>
    <property type="match status" value="1"/>
</dbReference>
<dbReference type="AlphaFoldDB" id="A0A4W5N725"/>
<dbReference type="Gene3D" id="1.20.900.10">
    <property type="entry name" value="Dbl homology (DH) domain"/>
    <property type="match status" value="1"/>
</dbReference>
<dbReference type="Gene3D" id="2.60.40.150">
    <property type="entry name" value="C2 domain"/>
    <property type="match status" value="1"/>
</dbReference>
<dbReference type="GO" id="GO:0043197">
    <property type="term" value="C:dendritic spine"/>
    <property type="evidence" value="ECO:0007669"/>
    <property type="project" value="UniProtKB-SubCell"/>
</dbReference>
<organism evidence="11 12">
    <name type="scientific">Hucho hucho</name>
    <name type="common">huchen</name>
    <dbReference type="NCBI Taxonomy" id="62062"/>
    <lineage>
        <taxon>Eukaryota</taxon>
        <taxon>Metazoa</taxon>
        <taxon>Chordata</taxon>
        <taxon>Craniata</taxon>
        <taxon>Vertebrata</taxon>
        <taxon>Euteleostomi</taxon>
        <taxon>Actinopterygii</taxon>
        <taxon>Neopterygii</taxon>
        <taxon>Teleostei</taxon>
        <taxon>Protacanthopterygii</taxon>
        <taxon>Salmoniformes</taxon>
        <taxon>Salmonidae</taxon>
        <taxon>Salmoninae</taxon>
        <taxon>Hucho</taxon>
    </lineage>
</organism>
<dbReference type="PROSITE" id="PS50010">
    <property type="entry name" value="DH_2"/>
    <property type="match status" value="1"/>
</dbReference>
<accession>A0A4W5N725</accession>
<dbReference type="Pfam" id="PF19057">
    <property type="entry name" value="PH_19"/>
    <property type="match status" value="1"/>
</dbReference>
<dbReference type="PROSITE" id="PS50238">
    <property type="entry name" value="RHOGAP"/>
    <property type="match status" value="1"/>
</dbReference>
<dbReference type="InterPro" id="IPR000198">
    <property type="entry name" value="RhoGAP_dom"/>
</dbReference>
<dbReference type="InterPro" id="IPR008936">
    <property type="entry name" value="Rho_GTPase_activation_prot"/>
</dbReference>
<dbReference type="SUPFAM" id="SSF48350">
    <property type="entry name" value="GTPase activation domain, GAP"/>
    <property type="match status" value="1"/>
</dbReference>
<keyword evidence="12" id="KW-1185">Reference proteome</keyword>
<dbReference type="GO" id="GO:0016020">
    <property type="term" value="C:membrane"/>
    <property type="evidence" value="ECO:0007669"/>
    <property type="project" value="TreeGrafter"/>
</dbReference>
<keyword evidence="3" id="KW-0343">GTPase activation</keyword>
<dbReference type="PANTHER" id="PTHR23182">
    <property type="entry name" value="BREAKPOINT CLUSTER REGION PROTEIN BCR"/>
    <property type="match status" value="1"/>
</dbReference>
<dbReference type="GO" id="GO:0005085">
    <property type="term" value="F:guanyl-nucleotide exchange factor activity"/>
    <property type="evidence" value="ECO:0007669"/>
    <property type="project" value="UniProtKB-KW"/>
</dbReference>
<dbReference type="InterPro" id="IPR011993">
    <property type="entry name" value="PH-like_dom_sf"/>
</dbReference>
<dbReference type="PANTHER" id="PTHR23182:SF3">
    <property type="entry name" value="BREAKPOINT CLUSTER REGION PROTEIN"/>
    <property type="match status" value="1"/>
</dbReference>
<keyword evidence="4" id="KW-0344">Guanine-nucleotide releasing factor</keyword>
<dbReference type="PROSITE" id="PS50004">
    <property type="entry name" value="C2"/>
    <property type="match status" value="1"/>
</dbReference>
<reference evidence="12" key="1">
    <citation type="submission" date="2018-06" db="EMBL/GenBank/DDBJ databases">
        <title>Genome assembly of Danube salmon.</title>
        <authorList>
            <person name="Macqueen D.J."/>
            <person name="Gundappa M.K."/>
        </authorList>
    </citation>
    <scope>NUCLEOTIDE SEQUENCE [LARGE SCALE GENOMIC DNA]</scope>
</reference>
<feature type="region of interest" description="Disordered" evidence="7">
    <location>
        <begin position="95"/>
        <end position="136"/>
    </location>
</feature>
<keyword evidence="6" id="KW-0966">Cell projection</keyword>
<feature type="domain" description="C2" evidence="8">
    <location>
        <begin position="512"/>
        <end position="639"/>
    </location>
</feature>
<dbReference type="Pfam" id="PF00620">
    <property type="entry name" value="RhoGAP"/>
    <property type="match status" value="1"/>
</dbReference>
<dbReference type="SMART" id="SM00239">
    <property type="entry name" value="C2"/>
    <property type="match status" value="1"/>
</dbReference>
<comment type="subcellular location">
    <subcellularLocation>
        <location evidence="1">Cell projection</location>
        <location evidence="1">Axon</location>
    </subcellularLocation>
    <subcellularLocation>
        <location evidence="2">Cell projection</location>
        <location evidence="2">Dendritic spine</location>
    </subcellularLocation>
</comment>
<evidence type="ECO:0000256" key="4">
    <source>
        <dbReference type="ARBA" id="ARBA00022658"/>
    </source>
</evidence>
<feature type="domain" description="Rho-GAP" evidence="10">
    <location>
        <begin position="673"/>
        <end position="869"/>
    </location>
</feature>
<evidence type="ECO:0000256" key="3">
    <source>
        <dbReference type="ARBA" id="ARBA00022468"/>
    </source>
</evidence>
<evidence type="ECO:0000259" key="10">
    <source>
        <dbReference type="PROSITE" id="PS50238"/>
    </source>
</evidence>
<sequence>MYRQKSHSPSQISQQFFDCSSLPSPLSQKRLKQQVLVSEASIVGVRKIGQIWPGDGDSTTSSRTSHDNSLHGDLVPYSGTPPSFGYDLEQAEEHQQHHDLLPFSTSPSSSPRLRSKSCSSQHTHSSGSLESTLSTELDQEKELEMRKWVLSGILASEETYLSHLGAILLPMKPLRAAATTSQPMLTIQQIETIFFKVTELHEIHKDFYDALLPRVQEWCHNQCVGDLFQKLASQLGVYRAFVDNYKVAVETADKCCQANTQFAEICQVSLLYKPVDRVTRSTLVLHDLLKHTPSSHPDYPLLQDALRISQNFLSSINEEITPRRQSMTVKKGENRQLLRDCFMVELVEGSRKLRHVFLFTDLLLCAKLKKQTAGKGQQYDCKWYIPLSDLTFQTIEDSEATPTPQVQDEEIDAMKIRISQIKNELQREKRTTKGGKAIERLRKKLLEQESLLLLMSPSMAFRVANRNGKVSQPLTAYSLSALMVLQGFKSFSLTSLELQMLTNSCVKLQTVHTIPMTMNKEEDESSGFYGFLNVIVHSASGLQQSLNLYCTLEVDSFGYFVNKAKTRVYRDSTEPKWNEEFEIELEGSQTLRLLCYEKCYNKAKQNKEDGENTDRIMAKGQIQLDPQTLQSKDWQRTVITMNGIEVKLSMKFTSREFSLKRMPSRKQSGVFGVKISVVTKRERSKVPLIVKQCVEEIERRGMEEVGIYRVSGVATDIQALKGAFDANNKDVSVMMSEMDVNAIAGTLKLYFRELPEPLFTDDLYPNFAGGIALSDSVAKESCMLNLLLSLPEPNLVTFLFLLDHLKRYSPPNVNKMSFHNLATVFGPTLLRPSEKDSKIPSNATQPITMNDSWSLEVMSQSVRQISALLELSRSTVSAVILKWKHLGPTTTQP</sequence>
<dbReference type="Ensembl" id="ENSHHUT00000047106.1">
    <property type="protein sequence ID" value="ENSHHUP00000045424.1"/>
    <property type="gene ID" value="ENSHHUG00000027654.1"/>
</dbReference>
<feature type="region of interest" description="Disordered" evidence="7">
    <location>
        <begin position="50"/>
        <end position="76"/>
    </location>
</feature>
<dbReference type="InterPro" id="IPR035892">
    <property type="entry name" value="C2_domain_sf"/>
</dbReference>
<dbReference type="SUPFAM" id="SSF49562">
    <property type="entry name" value="C2 domain (Calcium/lipid-binding domain, CaLB)"/>
    <property type="match status" value="1"/>
</dbReference>
<dbReference type="FunFam" id="1.10.555.10:FF:000004">
    <property type="entry name" value="active breakpoint cluster region-related protein-like"/>
    <property type="match status" value="1"/>
</dbReference>
<evidence type="ECO:0000259" key="9">
    <source>
        <dbReference type="PROSITE" id="PS50010"/>
    </source>
</evidence>
<dbReference type="SMART" id="SM00324">
    <property type="entry name" value="RhoGAP"/>
    <property type="match status" value="1"/>
</dbReference>
<feature type="domain" description="DH" evidence="9">
    <location>
        <begin position="145"/>
        <end position="319"/>
    </location>
</feature>
<evidence type="ECO:0000256" key="5">
    <source>
        <dbReference type="ARBA" id="ARBA00023018"/>
    </source>
</evidence>
<evidence type="ECO:0000259" key="8">
    <source>
        <dbReference type="PROSITE" id="PS50004"/>
    </source>
</evidence>
<evidence type="ECO:0000313" key="12">
    <source>
        <dbReference type="Proteomes" id="UP000314982"/>
    </source>
</evidence>
<feature type="compositionally biased region" description="Low complexity" evidence="7">
    <location>
        <begin position="101"/>
        <end position="136"/>
    </location>
</feature>
<reference evidence="11" key="3">
    <citation type="submission" date="2025-09" db="UniProtKB">
        <authorList>
            <consortium name="Ensembl"/>
        </authorList>
    </citation>
    <scope>IDENTIFICATION</scope>
</reference>
<dbReference type="CDD" id="cd00160">
    <property type="entry name" value="RhoGEF"/>
    <property type="match status" value="1"/>
</dbReference>
<dbReference type="GO" id="GO:0005096">
    <property type="term" value="F:GTPase activator activity"/>
    <property type="evidence" value="ECO:0007669"/>
    <property type="project" value="UniProtKB-KW"/>
</dbReference>
<dbReference type="GO" id="GO:0030424">
    <property type="term" value="C:axon"/>
    <property type="evidence" value="ECO:0007669"/>
    <property type="project" value="UniProtKB-SubCell"/>
</dbReference>
<evidence type="ECO:0000256" key="2">
    <source>
        <dbReference type="ARBA" id="ARBA00004552"/>
    </source>
</evidence>
<dbReference type="CDD" id="cd08686">
    <property type="entry name" value="C2_ABR"/>
    <property type="match status" value="1"/>
</dbReference>
<dbReference type="InterPro" id="IPR000219">
    <property type="entry name" value="DH_dom"/>
</dbReference>
<dbReference type="Pfam" id="PF00168">
    <property type="entry name" value="C2"/>
    <property type="match status" value="1"/>
</dbReference>
<dbReference type="InterPro" id="IPR000008">
    <property type="entry name" value="C2_dom"/>
</dbReference>
<evidence type="ECO:0000256" key="6">
    <source>
        <dbReference type="ARBA" id="ARBA00023273"/>
    </source>
</evidence>
<dbReference type="InterPro" id="IPR035899">
    <property type="entry name" value="DBL_dom_sf"/>
</dbReference>
<dbReference type="Pfam" id="PF00621">
    <property type="entry name" value="RhoGEF"/>
    <property type="match status" value="1"/>
</dbReference>
<keyword evidence="5" id="KW-0770">Synapse</keyword>
<dbReference type="SUPFAM" id="SSF50729">
    <property type="entry name" value="PH domain-like"/>
    <property type="match status" value="1"/>
</dbReference>
<dbReference type="GO" id="GO:0007165">
    <property type="term" value="P:signal transduction"/>
    <property type="evidence" value="ECO:0007669"/>
    <property type="project" value="InterPro"/>
</dbReference>
<name>A0A4W5N725_9TELE</name>
<reference evidence="11" key="2">
    <citation type="submission" date="2025-08" db="UniProtKB">
        <authorList>
            <consortium name="Ensembl"/>
        </authorList>
    </citation>
    <scope>IDENTIFICATION</scope>
</reference>
<dbReference type="InterPro" id="IPR037769">
    <property type="entry name" value="Abr/Bcr"/>
</dbReference>
<evidence type="ECO:0000256" key="7">
    <source>
        <dbReference type="SAM" id="MobiDB-lite"/>
    </source>
</evidence>
<dbReference type="GeneTree" id="ENSGT00940000153491"/>
<dbReference type="Gene3D" id="1.10.555.10">
    <property type="entry name" value="Rho GTPase activation protein"/>
    <property type="match status" value="1"/>
</dbReference>
<dbReference type="SUPFAM" id="SSF48065">
    <property type="entry name" value="DBL homology domain (DH-domain)"/>
    <property type="match status" value="1"/>
</dbReference>
<proteinExistence type="predicted"/>
<dbReference type="Proteomes" id="UP000314982">
    <property type="component" value="Unassembled WGS sequence"/>
</dbReference>
<protein>
    <submittedName>
        <fullName evidence="11">BCR activator of RhoGEF and GTPase</fullName>
    </submittedName>
</protein>
<evidence type="ECO:0000313" key="11">
    <source>
        <dbReference type="Ensembl" id="ENSHHUP00000045424.1"/>
    </source>
</evidence>